<keyword evidence="2" id="KW-1185">Reference proteome</keyword>
<dbReference type="Proteomes" id="UP000828048">
    <property type="component" value="Chromosome 10"/>
</dbReference>
<protein>
    <submittedName>
        <fullName evidence="1">Uncharacterized protein</fullName>
    </submittedName>
</protein>
<accession>A0ACB7XJQ2</accession>
<dbReference type="EMBL" id="CM037160">
    <property type="protein sequence ID" value="KAH7840603.1"/>
    <property type="molecule type" value="Genomic_DNA"/>
</dbReference>
<evidence type="ECO:0000313" key="2">
    <source>
        <dbReference type="Proteomes" id="UP000828048"/>
    </source>
</evidence>
<organism evidence="1 2">
    <name type="scientific">Vaccinium darrowii</name>
    <dbReference type="NCBI Taxonomy" id="229202"/>
    <lineage>
        <taxon>Eukaryota</taxon>
        <taxon>Viridiplantae</taxon>
        <taxon>Streptophyta</taxon>
        <taxon>Embryophyta</taxon>
        <taxon>Tracheophyta</taxon>
        <taxon>Spermatophyta</taxon>
        <taxon>Magnoliopsida</taxon>
        <taxon>eudicotyledons</taxon>
        <taxon>Gunneridae</taxon>
        <taxon>Pentapetalae</taxon>
        <taxon>asterids</taxon>
        <taxon>Ericales</taxon>
        <taxon>Ericaceae</taxon>
        <taxon>Vaccinioideae</taxon>
        <taxon>Vaccinieae</taxon>
        <taxon>Vaccinium</taxon>
    </lineage>
</organism>
<evidence type="ECO:0000313" key="1">
    <source>
        <dbReference type="EMBL" id="KAH7840603.1"/>
    </source>
</evidence>
<proteinExistence type="predicted"/>
<gene>
    <name evidence="1" type="ORF">Vadar_019093</name>
</gene>
<name>A0ACB7XJQ2_9ERIC</name>
<reference evidence="1 2" key="1">
    <citation type="journal article" date="2021" name="Hortic Res">
        <title>High-quality reference genome and annotation aids understanding of berry development for evergreen blueberry (Vaccinium darrowii).</title>
        <authorList>
            <person name="Yu J."/>
            <person name="Hulse-Kemp A.M."/>
            <person name="Babiker E."/>
            <person name="Staton M."/>
        </authorList>
    </citation>
    <scope>NUCLEOTIDE SEQUENCE [LARGE SCALE GENOMIC DNA]</scope>
    <source>
        <strain evidence="2">cv. NJ 8807/NJ 8810</strain>
        <tissue evidence="1">Young leaf</tissue>
    </source>
</reference>
<comment type="caution">
    <text evidence="1">The sequence shown here is derived from an EMBL/GenBank/DDBJ whole genome shotgun (WGS) entry which is preliminary data.</text>
</comment>
<sequence length="431" mass="47721">MSQDQKFQQRWEFRRVDDDRDSTSNDSKSTSGGKTLLKNHNLVPDLVFPENDENSNALSQQENQMNHGMATPFEFGNADKMYDGASSKKHAIKNKVKRGSVKKRCRQKNKLSMHETVSLGDFKIFTVSVIEELRVARENMFASMREEMKKLVTVETASRPKRKNGSRVRKIGRGQDQNNIESGMKTKNGDGGSLERSLKSDRTTDSNNCYGELEKQGIHDQTVGTIASKEKEKEKDKVEKSRSSAKKPIYSPKLSEQVVSSPYLTLPTVVSKPQAENQKLDSSCNYTQSNGTNLEGAKVLIDARTRKGYFSGIQQAEQFGIFSHMGSQHLSCFDQQSTQTSNMGTGFPAPLHQGSGNGYHIPNQAKENLSGENKILGLKMSGGAIRFSGGIHVSPENLVSSSIRGQMNYKSGGGVMAFGNQDAKDGHLYRT</sequence>